<keyword evidence="2" id="KW-1185">Reference proteome</keyword>
<evidence type="ECO:0000313" key="1">
    <source>
        <dbReference type="EMBL" id="KAI4377517.1"/>
    </source>
</evidence>
<gene>
    <name evidence="1" type="ORF">MLD38_015126</name>
</gene>
<organism evidence="1 2">
    <name type="scientific">Melastoma candidum</name>
    <dbReference type="NCBI Taxonomy" id="119954"/>
    <lineage>
        <taxon>Eukaryota</taxon>
        <taxon>Viridiplantae</taxon>
        <taxon>Streptophyta</taxon>
        <taxon>Embryophyta</taxon>
        <taxon>Tracheophyta</taxon>
        <taxon>Spermatophyta</taxon>
        <taxon>Magnoliopsida</taxon>
        <taxon>eudicotyledons</taxon>
        <taxon>Gunneridae</taxon>
        <taxon>Pentapetalae</taxon>
        <taxon>rosids</taxon>
        <taxon>malvids</taxon>
        <taxon>Myrtales</taxon>
        <taxon>Melastomataceae</taxon>
        <taxon>Melastomatoideae</taxon>
        <taxon>Melastomateae</taxon>
        <taxon>Melastoma</taxon>
    </lineage>
</organism>
<reference evidence="2" key="1">
    <citation type="journal article" date="2023" name="Front. Plant Sci.">
        <title>Chromosomal-level genome assembly of Melastoma candidum provides insights into trichome evolution.</title>
        <authorList>
            <person name="Zhong Y."/>
            <person name="Wu W."/>
            <person name="Sun C."/>
            <person name="Zou P."/>
            <person name="Liu Y."/>
            <person name="Dai S."/>
            <person name="Zhou R."/>
        </authorList>
    </citation>
    <scope>NUCLEOTIDE SEQUENCE [LARGE SCALE GENOMIC DNA]</scope>
</reference>
<proteinExistence type="predicted"/>
<comment type="caution">
    <text evidence="1">The sequence shown here is derived from an EMBL/GenBank/DDBJ whole genome shotgun (WGS) entry which is preliminary data.</text>
</comment>
<dbReference type="EMBL" id="CM042883">
    <property type="protein sequence ID" value="KAI4377517.1"/>
    <property type="molecule type" value="Genomic_DNA"/>
</dbReference>
<name>A0ACB9RER3_9MYRT</name>
<dbReference type="Proteomes" id="UP001057402">
    <property type="component" value="Chromosome 4"/>
</dbReference>
<sequence>MSSGKKKGRSLDNGNLNRKSKSGQGSACYSTSLFSKTCLHNGYSSRAVPRDELRDAVGSRSVRSFPVNVIVGEDLPRSPCCQASQHNETEGRTGLGKVQSVGKTLGEQRSCAGGEWRTWMQEIRLLEDMECGGSERSRSN</sequence>
<accession>A0ACB9RER3</accession>
<evidence type="ECO:0000313" key="2">
    <source>
        <dbReference type="Proteomes" id="UP001057402"/>
    </source>
</evidence>
<protein>
    <submittedName>
        <fullName evidence="1">Uncharacterized protein</fullName>
    </submittedName>
</protein>